<feature type="binding site" evidence="18">
    <location>
        <position position="160"/>
    </location>
    <ligand>
        <name>K(+)</name>
        <dbReference type="ChEBI" id="CHEBI:29103"/>
    </ligand>
</feature>
<comment type="similarity">
    <text evidence="17">Belongs to the NnrD/CARKD family.</text>
</comment>
<name>A0A9D2TJ58_9MICO</name>
<evidence type="ECO:0000256" key="11">
    <source>
        <dbReference type="ARBA" id="ARBA00023235"/>
    </source>
</evidence>
<evidence type="ECO:0000256" key="3">
    <source>
        <dbReference type="ARBA" id="ARBA00006001"/>
    </source>
</evidence>
<dbReference type="CDD" id="cd01171">
    <property type="entry name" value="YXKO-related"/>
    <property type="match status" value="1"/>
</dbReference>
<evidence type="ECO:0000256" key="2">
    <source>
        <dbReference type="ARBA" id="ARBA00000909"/>
    </source>
</evidence>
<feature type="binding site" evidence="18">
    <location>
        <position position="124"/>
    </location>
    <ligand>
        <name>K(+)</name>
        <dbReference type="ChEBI" id="CHEBI:29103"/>
    </ligand>
</feature>
<dbReference type="Gene3D" id="3.40.50.10260">
    <property type="entry name" value="YjeF N-terminal domain"/>
    <property type="match status" value="1"/>
</dbReference>
<feature type="binding site" evidence="18">
    <location>
        <begin position="128"/>
        <end position="134"/>
    </location>
    <ligand>
        <name>(6S)-NADPHX</name>
        <dbReference type="ChEBI" id="CHEBI:64076"/>
    </ligand>
</feature>
<comment type="function">
    <text evidence="18">Catalyzes the epimerization of the S- and R-forms of NAD(P)HX, a damaged form of NAD(P)H that is a result of enzymatic or heat-dependent hydration. This is a prerequisite for the S-specific NAD(P)H-hydrate dehydratase to allow the repair of both epimers of NAD(P)HX.</text>
</comment>
<keyword evidence="8 17" id="KW-0521">NADP</keyword>
<keyword evidence="5 18" id="KW-0479">Metal-binding</keyword>
<dbReference type="GO" id="GO:0005524">
    <property type="term" value="F:ATP binding"/>
    <property type="evidence" value="ECO:0007669"/>
    <property type="project" value="UniProtKB-UniRule"/>
</dbReference>
<feature type="binding site" evidence="17">
    <location>
        <position position="441"/>
    </location>
    <ligand>
        <name>(6S)-NADPHX</name>
        <dbReference type="ChEBI" id="CHEBI:64076"/>
    </ligand>
</feature>
<evidence type="ECO:0000259" key="21">
    <source>
        <dbReference type="PROSITE" id="PS51385"/>
    </source>
</evidence>
<evidence type="ECO:0000256" key="17">
    <source>
        <dbReference type="HAMAP-Rule" id="MF_01965"/>
    </source>
</evidence>
<feature type="binding site" evidence="17">
    <location>
        <position position="440"/>
    </location>
    <ligand>
        <name>AMP</name>
        <dbReference type="ChEBI" id="CHEBI:456215"/>
    </ligand>
</feature>
<feature type="binding site" evidence="17">
    <location>
        <position position="323"/>
    </location>
    <ligand>
        <name>(6S)-NADPHX</name>
        <dbReference type="ChEBI" id="CHEBI:64076"/>
    </ligand>
</feature>
<dbReference type="PROSITE" id="PS01050">
    <property type="entry name" value="YJEF_C_2"/>
    <property type="match status" value="1"/>
</dbReference>
<dbReference type="SUPFAM" id="SSF64153">
    <property type="entry name" value="YjeF N-terminal domain-like"/>
    <property type="match status" value="1"/>
</dbReference>
<feature type="binding site" evidence="17">
    <location>
        <position position="257"/>
    </location>
    <ligand>
        <name>(6S)-NADPHX</name>
        <dbReference type="ChEBI" id="CHEBI:64076"/>
    </ligand>
</feature>
<evidence type="ECO:0000256" key="19">
    <source>
        <dbReference type="PIRNR" id="PIRNR017184"/>
    </source>
</evidence>
<proteinExistence type="inferred from homology"/>
<keyword evidence="11 18" id="KW-0413">Isomerase</keyword>
<evidence type="ECO:0000256" key="7">
    <source>
        <dbReference type="ARBA" id="ARBA00022840"/>
    </source>
</evidence>
<feature type="binding site" evidence="18">
    <location>
        <position position="58"/>
    </location>
    <ligand>
        <name>K(+)</name>
        <dbReference type="ChEBI" id="CHEBI:29103"/>
    </ligand>
</feature>
<comment type="cofactor">
    <cofactor evidence="18 19">
        <name>K(+)</name>
        <dbReference type="ChEBI" id="CHEBI:29103"/>
    </cofactor>
    <text evidence="18 19">Binds 1 potassium ion per subunit.</text>
</comment>
<keyword evidence="9 18" id="KW-0630">Potassium</keyword>
<comment type="function">
    <text evidence="14 19">Bifunctional enzyme that catalyzes the epimerization of the S- and R-forms of NAD(P)HX and the dehydration of the S-form of NAD(P)HX at the expense of ADP, which is converted to AMP. This allows the repair of both epimers of NAD(P)HX, a damaged form of NAD(P)H that is a result of enzymatic or heat-dependent hydration.</text>
</comment>
<dbReference type="GO" id="GO:0046496">
    <property type="term" value="P:nicotinamide nucleotide metabolic process"/>
    <property type="evidence" value="ECO:0007669"/>
    <property type="project" value="UniProtKB-UniRule"/>
</dbReference>
<dbReference type="GO" id="GO:0052855">
    <property type="term" value="F:ADP-dependent NAD(P)H-hydrate dehydratase activity"/>
    <property type="evidence" value="ECO:0007669"/>
    <property type="project" value="UniProtKB-UniRule"/>
</dbReference>
<feature type="binding site" evidence="17">
    <location>
        <begin position="410"/>
        <end position="414"/>
    </location>
    <ligand>
        <name>AMP</name>
        <dbReference type="ChEBI" id="CHEBI:456215"/>
    </ligand>
</feature>
<dbReference type="Gene3D" id="3.40.1190.20">
    <property type="match status" value="1"/>
</dbReference>
<keyword evidence="7 17" id="KW-0067">ATP-binding</keyword>
<dbReference type="GO" id="GO:0052856">
    <property type="term" value="F:NAD(P)HX epimerase activity"/>
    <property type="evidence" value="ECO:0007669"/>
    <property type="project" value="UniProtKB-UniRule"/>
</dbReference>
<evidence type="ECO:0000256" key="4">
    <source>
        <dbReference type="ARBA" id="ARBA00009524"/>
    </source>
</evidence>
<evidence type="ECO:0000256" key="13">
    <source>
        <dbReference type="ARBA" id="ARBA00023268"/>
    </source>
</evidence>
<feature type="domain" description="YjeF C-terminal" evidence="20">
    <location>
        <begin position="222"/>
        <end position="499"/>
    </location>
</feature>
<evidence type="ECO:0000256" key="15">
    <source>
        <dbReference type="ARBA" id="ARBA00048238"/>
    </source>
</evidence>
<dbReference type="SUPFAM" id="SSF53613">
    <property type="entry name" value="Ribokinase-like"/>
    <property type="match status" value="1"/>
</dbReference>
<dbReference type="HAMAP" id="MF_01965">
    <property type="entry name" value="NADHX_dehydratase"/>
    <property type="match status" value="1"/>
</dbReference>
<evidence type="ECO:0000256" key="16">
    <source>
        <dbReference type="ARBA" id="ARBA00049209"/>
    </source>
</evidence>
<dbReference type="PROSITE" id="PS01049">
    <property type="entry name" value="YJEF_C_1"/>
    <property type="match status" value="1"/>
</dbReference>
<comment type="catalytic activity">
    <reaction evidence="2 18 19">
        <text>(6R)-NADPHX = (6S)-NADPHX</text>
        <dbReference type="Rhea" id="RHEA:32227"/>
        <dbReference type="ChEBI" id="CHEBI:64076"/>
        <dbReference type="ChEBI" id="CHEBI:64077"/>
        <dbReference type="EC" id="5.1.99.6"/>
    </reaction>
</comment>
<evidence type="ECO:0000256" key="12">
    <source>
        <dbReference type="ARBA" id="ARBA00023239"/>
    </source>
</evidence>
<comment type="catalytic activity">
    <reaction evidence="15 17 19">
        <text>(6S)-NADHX + ADP = AMP + phosphate + NADH + H(+)</text>
        <dbReference type="Rhea" id="RHEA:32223"/>
        <dbReference type="ChEBI" id="CHEBI:15378"/>
        <dbReference type="ChEBI" id="CHEBI:43474"/>
        <dbReference type="ChEBI" id="CHEBI:57945"/>
        <dbReference type="ChEBI" id="CHEBI:64074"/>
        <dbReference type="ChEBI" id="CHEBI:456215"/>
        <dbReference type="ChEBI" id="CHEBI:456216"/>
        <dbReference type="EC" id="4.2.1.136"/>
    </reaction>
</comment>
<comment type="similarity">
    <text evidence="18">Belongs to the NnrE/AIBP family.</text>
</comment>
<dbReference type="GO" id="GO:0110051">
    <property type="term" value="P:metabolite repair"/>
    <property type="evidence" value="ECO:0007669"/>
    <property type="project" value="TreeGrafter"/>
</dbReference>
<evidence type="ECO:0000256" key="6">
    <source>
        <dbReference type="ARBA" id="ARBA00022741"/>
    </source>
</evidence>
<dbReference type="GO" id="GO:0046872">
    <property type="term" value="F:metal ion binding"/>
    <property type="evidence" value="ECO:0007669"/>
    <property type="project" value="UniProtKB-UniRule"/>
</dbReference>
<organism evidence="22 23">
    <name type="scientific">Candidatus Brachybacterium intestinipullorum</name>
    <dbReference type="NCBI Taxonomy" id="2838512"/>
    <lineage>
        <taxon>Bacteria</taxon>
        <taxon>Bacillati</taxon>
        <taxon>Actinomycetota</taxon>
        <taxon>Actinomycetes</taxon>
        <taxon>Micrococcales</taxon>
        <taxon>Dermabacteraceae</taxon>
        <taxon>Brachybacterium</taxon>
    </lineage>
</organism>
<evidence type="ECO:0000256" key="9">
    <source>
        <dbReference type="ARBA" id="ARBA00022958"/>
    </source>
</evidence>
<dbReference type="Proteomes" id="UP000823854">
    <property type="component" value="Unassembled WGS sequence"/>
</dbReference>
<dbReference type="NCBIfam" id="TIGR00196">
    <property type="entry name" value="yjeF_cterm"/>
    <property type="match status" value="1"/>
</dbReference>
<dbReference type="InterPro" id="IPR029056">
    <property type="entry name" value="Ribokinase-like"/>
</dbReference>
<dbReference type="PANTHER" id="PTHR12592:SF0">
    <property type="entry name" value="ATP-DEPENDENT (S)-NAD(P)H-HYDRATE DEHYDRATASE"/>
    <property type="match status" value="1"/>
</dbReference>
<evidence type="ECO:0000313" key="23">
    <source>
        <dbReference type="Proteomes" id="UP000823854"/>
    </source>
</evidence>
<dbReference type="InterPro" id="IPR030677">
    <property type="entry name" value="Nnr"/>
</dbReference>
<comment type="caution">
    <text evidence="18">Lacks conserved residue(s) required for the propagation of feature annotation.</text>
</comment>
<dbReference type="Pfam" id="PF01256">
    <property type="entry name" value="Carb_kinase"/>
    <property type="match status" value="1"/>
</dbReference>
<reference evidence="22" key="1">
    <citation type="journal article" date="2021" name="PeerJ">
        <title>Extensive microbial diversity within the chicken gut microbiome revealed by metagenomics and culture.</title>
        <authorList>
            <person name="Gilroy R."/>
            <person name="Ravi A."/>
            <person name="Getino M."/>
            <person name="Pursley I."/>
            <person name="Horton D.L."/>
            <person name="Alikhan N.F."/>
            <person name="Baker D."/>
            <person name="Gharbi K."/>
            <person name="Hall N."/>
            <person name="Watson M."/>
            <person name="Adriaenssens E.M."/>
            <person name="Foster-Nyarko E."/>
            <person name="Jarju S."/>
            <person name="Secka A."/>
            <person name="Antonio M."/>
            <person name="Oren A."/>
            <person name="Chaudhuri R.R."/>
            <person name="La Ragione R."/>
            <person name="Hildebrand F."/>
            <person name="Pallen M.J."/>
        </authorList>
    </citation>
    <scope>NUCLEOTIDE SEQUENCE</scope>
    <source>
        <strain evidence="22">CHK130-7132</strain>
    </source>
</reference>
<dbReference type="InterPro" id="IPR017953">
    <property type="entry name" value="Carbohydrate_kinase_pred_CS"/>
</dbReference>
<evidence type="ECO:0000256" key="10">
    <source>
        <dbReference type="ARBA" id="ARBA00023027"/>
    </source>
</evidence>
<dbReference type="PANTHER" id="PTHR12592">
    <property type="entry name" value="ATP-DEPENDENT (S)-NAD(P)H-HYDRATE DEHYDRATASE FAMILY MEMBER"/>
    <property type="match status" value="1"/>
</dbReference>
<dbReference type="EMBL" id="DWWC01000254">
    <property type="protein sequence ID" value="HJC70422.1"/>
    <property type="molecule type" value="Genomic_DNA"/>
</dbReference>
<feature type="binding site" evidence="17">
    <location>
        <position position="373"/>
    </location>
    <ligand>
        <name>(6S)-NADPHX</name>
        <dbReference type="ChEBI" id="CHEBI:64076"/>
    </ligand>
</feature>
<comment type="subunit">
    <text evidence="17">Homotetramer.</text>
</comment>
<dbReference type="PROSITE" id="PS51385">
    <property type="entry name" value="YJEF_N"/>
    <property type="match status" value="1"/>
</dbReference>
<dbReference type="InterPro" id="IPR004443">
    <property type="entry name" value="YjeF_N_dom"/>
</dbReference>
<comment type="catalytic activity">
    <reaction evidence="1 18 19">
        <text>(6R)-NADHX = (6S)-NADHX</text>
        <dbReference type="Rhea" id="RHEA:32215"/>
        <dbReference type="ChEBI" id="CHEBI:64074"/>
        <dbReference type="ChEBI" id="CHEBI:64075"/>
        <dbReference type="EC" id="5.1.99.6"/>
    </reaction>
</comment>
<comment type="function">
    <text evidence="17">Catalyzes the dehydration of the S-form of NAD(P)HX at the expense of ADP, which is converted to AMP. Together with NAD(P)HX epimerase, which catalyzes the epimerization of the S- and R-forms, the enzyme allows the repair of both epimers of NAD(P)HX, a damaged form of NAD(P)H that is a result of enzymatic or heat-dependent hydration.</text>
</comment>
<feature type="domain" description="YjeF N-terminal" evidence="21">
    <location>
        <begin position="10"/>
        <end position="214"/>
    </location>
</feature>
<keyword evidence="10 17" id="KW-0520">NAD</keyword>
<dbReference type="EC" id="5.1.99.6" evidence="19"/>
<feature type="binding site" evidence="18">
    <location>
        <position position="157"/>
    </location>
    <ligand>
        <name>(6S)-NADPHX</name>
        <dbReference type="ChEBI" id="CHEBI:64076"/>
    </ligand>
</feature>
<keyword evidence="13" id="KW-0511">Multifunctional enzyme</keyword>
<dbReference type="PIRSF" id="PIRSF017184">
    <property type="entry name" value="Nnr"/>
    <property type="match status" value="1"/>
</dbReference>
<dbReference type="InterPro" id="IPR000631">
    <property type="entry name" value="CARKD"/>
</dbReference>
<dbReference type="InterPro" id="IPR036652">
    <property type="entry name" value="YjeF_N_dom_sf"/>
</dbReference>
<evidence type="ECO:0000256" key="14">
    <source>
        <dbReference type="ARBA" id="ARBA00025153"/>
    </source>
</evidence>
<comment type="similarity">
    <text evidence="3 19">In the N-terminal section; belongs to the NnrE/AIBP family.</text>
</comment>
<keyword evidence="12 17" id="KW-0456">Lyase</keyword>
<comment type="cofactor">
    <cofactor evidence="17">
        <name>Mg(2+)</name>
        <dbReference type="ChEBI" id="CHEBI:18420"/>
    </cofactor>
</comment>
<reference evidence="22" key="2">
    <citation type="submission" date="2021-04" db="EMBL/GenBank/DDBJ databases">
        <authorList>
            <person name="Gilroy R."/>
        </authorList>
    </citation>
    <scope>NUCLEOTIDE SEQUENCE</scope>
    <source>
        <strain evidence="22">CHK130-7132</strain>
    </source>
</reference>
<gene>
    <name evidence="17" type="primary">nnrD</name>
    <name evidence="18" type="synonym">nnrE</name>
    <name evidence="22" type="ORF">H9932_12220</name>
</gene>
<accession>A0A9D2TJ58</accession>
<evidence type="ECO:0000256" key="1">
    <source>
        <dbReference type="ARBA" id="ARBA00000013"/>
    </source>
</evidence>
<evidence type="ECO:0000259" key="20">
    <source>
        <dbReference type="PROSITE" id="PS51383"/>
    </source>
</evidence>
<feature type="binding site" evidence="18">
    <location>
        <begin position="57"/>
        <end position="61"/>
    </location>
    <ligand>
        <name>(6S)-NADPHX</name>
        <dbReference type="ChEBI" id="CHEBI:64076"/>
    </ligand>
</feature>
<evidence type="ECO:0000313" key="22">
    <source>
        <dbReference type="EMBL" id="HJC70422.1"/>
    </source>
</evidence>
<dbReference type="Pfam" id="PF03853">
    <property type="entry name" value="YjeF_N"/>
    <property type="match status" value="1"/>
</dbReference>
<dbReference type="EC" id="4.2.1.136" evidence="19"/>
<comment type="catalytic activity">
    <reaction evidence="16 17 19">
        <text>(6S)-NADPHX + ADP = AMP + phosphate + NADPH + H(+)</text>
        <dbReference type="Rhea" id="RHEA:32235"/>
        <dbReference type="ChEBI" id="CHEBI:15378"/>
        <dbReference type="ChEBI" id="CHEBI:43474"/>
        <dbReference type="ChEBI" id="CHEBI:57783"/>
        <dbReference type="ChEBI" id="CHEBI:64076"/>
        <dbReference type="ChEBI" id="CHEBI:456215"/>
        <dbReference type="ChEBI" id="CHEBI:456216"/>
        <dbReference type="EC" id="4.2.1.136"/>
    </reaction>
</comment>
<evidence type="ECO:0000256" key="5">
    <source>
        <dbReference type="ARBA" id="ARBA00022723"/>
    </source>
</evidence>
<comment type="similarity">
    <text evidence="4 19">In the C-terminal section; belongs to the NnrD/CARKD family.</text>
</comment>
<comment type="caution">
    <text evidence="22">The sequence shown here is derived from an EMBL/GenBank/DDBJ whole genome shotgun (WGS) entry which is preliminary data.</text>
</comment>
<evidence type="ECO:0000256" key="8">
    <source>
        <dbReference type="ARBA" id="ARBA00022857"/>
    </source>
</evidence>
<dbReference type="AlphaFoldDB" id="A0A9D2TJ58"/>
<keyword evidence="6 17" id="KW-0547">Nucleotide-binding</keyword>
<evidence type="ECO:0000256" key="18">
    <source>
        <dbReference type="HAMAP-Rule" id="MF_01966"/>
    </source>
</evidence>
<protein>
    <recommendedName>
        <fullName evidence="19">Bifunctional NAD(P)H-hydrate repair enzyme</fullName>
    </recommendedName>
    <alternativeName>
        <fullName evidence="19">Nicotinamide nucleotide repair protein</fullName>
    </alternativeName>
    <domain>
        <recommendedName>
            <fullName evidence="19">ADP-dependent (S)-NAD(P)H-hydrate dehydratase</fullName>
            <ecNumber evidence="19">4.2.1.136</ecNumber>
        </recommendedName>
        <alternativeName>
            <fullName evidence="19">ADP-dependent NAD(P)HX dehydratase</fullName>
        </alternativeName>
    </domain>
    <domain>
        <recommendedName>
            <fullName evidence="19">NAD(P)H-hydrate epimerase</fullName>
            <ecNumber evidence="19">5.1.99.6</ecNumber>
        </recommendedName>
    </domain>
</protein>
<dbReference type="PROSITE" id="PS51383">
    <property type="entry name" value="YJEF_C_3"/>
    <property type="match status" value="1"/>
</dbReference>
<dbReference type="HAMAP" id="MF_01966">
    <property type="entry name" value="NADHX_epimerase"/>
    <property type="match status" value="1"/>
</dbReference>
<sequence length="511" mass="51456">MLRGHDAEAVREAERPLLEAGEPLMLRAAAALAERAAHHLRSVPFAPQVLVLAGAGANGGDGLHAAAILRRENSLSADAITTSARRHEEGARALETAGGTLHPLAELDAERLEHLLGEADLVIDAILGIGGRPEVPAELEELLEAVRDSGVPVLAADLPSFVDASTGKAAPGALPARETITFGAVKAGLLLPGGAELAGAVHLVDLGLQPHLPARPAVQRLELADARDLLPRPDRSSTKYSRGVVALAAGSEQFPGAAVLAVSGAARTGAGMVRCLAPQRVLDLVLAARPETVGHPVGPGRAGGRVLDDETLARTHAVVIGPGLPADDPRAGIGVAMLAGEGEGPRRGVLDAGALGAITPAHRFGPDVVLTPHRGEAERLARRLDVDPDLSAPELARALAAATGATVLLKGAITLVAPGDGGALRSQDDATSQLAAAGTGDVLAGILGTLLAAGLPGPEAAALAALLHGRAGRAASGDGRHPLVALEVADSLPATIGSILADAQDLNRGAR</sequence>